<dbReference type="AlphaFoldDB" id="A0A9J7M2G0"/>
<evidence type="ECO:0000313" key="9">
    <source>
        <dbReference type="Proteomes" id="UP000001554"/>
    </source>
</evidence>
<evidence type="ECO:0000256" key="5">
    <source>
        <dbReference type="PIRSR" id="PIRSR000988-1"/>
    </source>
</evidence>
<dbReference type="Proteomes" id="UP000001554">
    <property type="component" value="Chromosome 12"/>
</dbReference>
<evidence type="ECO:0000256" key="7">
    <source>
        <dbReference type="SAM" id="SignalP"/>
    </source>
</evidence>
<keyword evidence="6" id="KW-1015">Disulfide bond</keyword>
<dbReference type="PRINTS" id="PR00130">
    <property type="entry name" value="DNASEI"/>
</dbReference>
<keyword evidence="4" id="KW-0255">Endonuclease</keyword>
<evidence type="ECO:0000256" key="6">
    <source>
        <dbReference type="PIRSR" id="PIRSR000988-2"/>
    </source>
</evidence>
<dbReference type="InterPro" id="IPR005135">
    <property type="entry name" value="Endo/exonuclease/phosphatase"/>
</dbReference>
<dbReference type="PANTHER" id="PTHR11371:SF31">
    <property type="entry name" value="EXTRACELLULAR NUCLEASE"/>
    <property type="match status" value="1"/>
</dbReference>
<dbReference type="GO" id="GO:0003677">
    <property type="term" value="F:DNA binding"/>
    <property type="evidence" value="ECO:0000318"/>
    <property type="project" value="GO_Central"/>
</dbReference>
<dbReference type="SUPFAM" id="SSF56219">
    <property type="entry name" value="DNase I-like"/>
    <property type="match status" value="1"/>
</dbReference>
<dbReference type="Gene3D" id="3.60.10.10">
    <property type="entry name" value="Endonuclease/exonuclease/phosphatase"/>
    <property type="match status" value="1"/>
</dbReference>
<dbReference type="GO" id="GO:0006308">
    <property type="term" value="P:DNA catabolic process"/>
    <property type="evidence" value="ECO:0000318"/>
    <property type="project" value="GO_Central"/>
</dbReference>
<dbReference type="PIRSF" id="PIRSF000988">
    <property type="entry name" value="DNase_I_euk"/>
    <property type="match status" value="1"/>
</dbReference>
<sequence length="283" mass="31823">MMLCSLILALSLSLNTLYSVDGLKIGAFNIQIFGTSKMAQPEIADMLVRICQRYDILLIQEVRDSTGTAIVDLLNRVNSAGHANYGMVISDRLGRTTSKEQYAFFYRTDVGLTVTSSYHYDDGNEALGTDTFEREPFIVRFSSSRTAVHDFVLVAIHTSPDHAVEEIQALDTVRESIVSRWRITDIMIMGDFNADCNYVRPSHWDSISLWTRYRTYDWLIGHDADTTVTSTNCAYDRIVVSGPTLKGSVLPHSASVYDFSRHLHCNCEAEAVSDHYPVEVDLL</sequence>
<evidence type="ECO:0000256" key="2">
    <source>
        <dbReference type="ARBA" id="ARBA00022722"/>
    </source>
</evidence>
<dbReference type="GeneID" id="118427705"/>
<evidence type="ECO:0000256" key="1">
    <source>
        <dbReference type="ARBA" id="ARBA00007359"/>
    </source>
</evidence>
<dbReference type="GO" id="GO:0004530">
    <property type="term" value="F:deoxyribonuclease I activity"/>
    <property type="evidence" value="ECO:0000318"/>
    <property type="project" value="GO_Central"/>
</dbReference>
<dbReference type="OMA" id="DCSYASE"/>
<dbReference type="Pfam" id="PF03372">
    <property type="entry name" value="Exo_endo_phos"/>
    <property type="match status" value="1"/>
</dbReference>
<comment type="similarity">
    <text evidence="1 4">Belongs to the DNase I family.</text>
</comment>
<feature type="chain" id="PRO_5039908878" description="Deoxyribonuclease" evidence="7">
    <location>
        <begin position="23"/>
        <end position="283"/>
    </location>
</feature>
<feature type="active site" evidence="5">
    <location>
        <position position="100"/>
    </location>
</feature>
<dbReference type="RefSeq" id="XP_035693506.1">
    <property type="nucleotide sequence ID" value="XM_035837613.1"/>
</dbReference>
<keyword evidence="3 4" id="KW-0378">Hydrolase</keyword>
<dbReference type="CDD" id="cd10282">
    <property type="entry name" value="DNase1"/>
    <property type="match status" value="1"/>
</dbReference>
<keyword evidence="7" id="KW-0732">Signal</keyword>
<keyword evidence="2 4" id="KW-0540">Nuclease</keyword>
<reference evidence="10" key="2">
    <citation type="submission" date="2025-08" db="UniProtKB">
        <authorList>
            <consortium name="RefSeq"/>
        </authorList>
    </citation>
    <scope>IDENTIFICATION</scope>
    <source>
        <strain evidence="10">S238N-H82</strain>
        <tissue evidence="10">Testes</tissue>
    </source>
</reference>
<dbReference type="SMART" id="SM00476">
    <property type="entry name" value="DNaseIc"/>
    <property type="match status" value="1"/>
</dbReference>
<feature type="signal peptide" evidence="7">
    <location>
        <begin position="1"/>
        <end position="22"/>
    </location>
</feature>
<evidence type="ECO:0000256" key="3">
    <source>
        <dbReference type="ARBA" id="ARBA00022801"/>
    </source>
</evidence>
<feature type="disulfide bond" description="Essential for enzymatic activity" evidence="6">
    <location>
        <begin position="196"/>
        <end position="233"/>
    </location>
</feature>
<feature type="active site" evidence="5">
    <location>
        <position position="157"/>
    </location>
</feature>
<dbReference type="OrthoDB" id="10061407at2759"/>
<dbReference type="GO" id="GO:0005634">
    <property type="term" value="C:nucleus"/>
    <property type="evidence" value="ECO:0000318"/>
    <property type="project" value="GO_Central"/>
</dbReference>
<accession>A0A9J7M2G0</accession>
<dbReference type="InterPro" id="IPR016202">
    <property type="entry name" value="DNase_I"/>
</dbReference>
<name>A0A9J7M2G0_BRAFL</name>
<evidence type="ECO:0000259" key="8">
    <source>
        <dbReference type="Pfam" id="PF03372"/>
    </source>
</evidence>
<organism evidence="9 10">
    <name type="scientific">Branchiostoma floridae</name>
    <name type="common">Florida lancelet</name>
    <name type="synonym">Amphioxus</name>
    <dbReference type="NCBI Taxonomy" id="7739"/>
    <lineage>
        <taxon>Eukaryota</taxon>
        <taxon>Metazoa</taxon>
        <taxon>Chordata</taxon>
        <taxon>Cephalochordata</taxon>
        <taxon>Leptocardii</taxon>
        <taxon>Amphioxiformes</taxon>
        <taxon>Branchiostomatidae</taxon>
        <taxon>Branchiostoma</taxon>
    </lineage>
</organism>
<keyword evidence="9" id="KW-1185">Reference proteome</keyword>
<dbReference type="InterPro" id="IPR036691">
    <property type="entry name" value="Endo/exonu/phosph_ase_sf"/>
</dbReference>
<dbReference type="PANTHER" id="PTHR11371">
    <property type="entry name" value="DEOXYRIBONUCLEASE"/>
    <property type="match status" value="1"/>
</dbReference>
<dbReference type="KEGG" id="bfo:118427705"/>
<evidence type="ECO:0000313" key="10">
    <source>
        <dbReference type="RefSeq" id="XP_035693506.1"/>
    </source>
</evidence>
<proteinExistence type="inferred from homology"/>
<protein>
    <recommendedName>
        <fullName evidence="4">Deoxyribonuclease</fullName>
    </recommendedName>
</protein>
<feature type="domain" description="Endonuclease/exonuclease/phosphatase" evidence="8">
    <location>
        <begin position="46"/>
        <end position="275"/>
    </location>
</feature>
<reference evidence="9" key="1">
    <citation type="journal article" date="2020" name="Nat. Ecol. Evol.">
        <title>Deeply conserved synteny resolves early events in vertebrate evolution.</title>
        <authorList>
            <person name="Simakov O."/>
            <person name="Marletaz F."/>
            <person name="Yue J.X."/>
            <person name="O'Connell B."/>
            <person name="Jenkins J."/>
            <person name="Brandt A."/>
            <person name="Calef R."/>
            <person name="Tung C.H."/>
            <person name="Huang T.K."/>
            <person name="Schmutz J."/>
            <person name="Satoh N."/>
            <person name="Yu J.K."/>
            <person name="Putnam N.H."/>
            <person name="Green R.E."/>
            <person name="Rokhsar D.S."/>
        </authorList>
    </citation>
    <scope>NUCLEOTIDE SEQUENCE [LARGE SCALE GENOMIC DNA]</scope>
    <source>
        <strain evidence="9">S238N-H82</strain>
    </source>
</reference>
<gene>
    <name evidence="10" type="primary">LOC118427705</name>
</gene>
<evidence type="ECO:0000256" key="4">
    <source>
        <dbReference type="PIRNR" id="PIRNR000988"/>
    </source>
</evidence>